<feature type="compositionally biased region" description="Low complexity" evidence="1">
    <location>
        <begin position="1"/>
        <end position="20"/>
    </location>
</feature>
<dbReference type="EMBL" id="WVTA01000006">
    <property type="protein sequence ID" value="KAK3209398.1"/>
    <property type="molecule type" value="Genomic_DNA"/>
</dbReference>
<reference evidence="2 3" key="1">
    <citation type="submission" date="2021-02" db="EMBL/GenBank/DDBJ databases">
        <title>Genome assembly of Pseudopithomyces chartarum.</title>
        <authorList>
            <person name="Jauregui R."/>
            <person name="Singh J."/>
            <person name="Voisey C."/>
        </authorList>
    </citation>
    <scope>NUCLEOTIDE SEQUENCE [LARGE SCALE GENOMIC DNA]</scope>
    <source>
        <strain evidence="2 3">AGR01</strain>
    </source>
</reference>
<proteinExistence type="predicted"/>
<dbReference type="Proteomes" id="UP001280581">
    <property type="component" value="Unassembled WGS sequence"/>
</dbReference>
<comment type="caution">
    <text evidence="2">The sequence shown here is derived from an EMBL/GenBank/DDBJ whole genome shotgun (WGS) entry which is preliminary data.</text>
</comment>
<evidence type="ECO:0000313" key="2">
    <source>
        <dbReference type="EMBL" id="KAK3209398.1"/>
    </source>
</evidence>
<gene>
    <name evidence="2" type="ORF">GRF29_69g1645343</name>
</gene>
<protein>
    <submittedName>
        <fullName evidence="2">Uncharacterized protein</fullName>
    </submittedName>
</protein>
<sequence length="116" mass="12751">MAGFGPHNPSSAPTTAPSHSIARTANLRPSDPTGSRSRKMEPYASPPPRIPFPTTNRDKSTTHPNCASHRELELTPRRDDGQPTQVLPLDAANGLDHVRGKWDFRGKRRGDTISEF</sequence>
<feature type="region of interest" description="Disordered" evidence="1">
    <location>
        <begin position="1"/>
        <end position="88"/>
    </location>
</feature>
<feature type="compositionally biased region" description="Basic and acidic residues" evidence="1">
    <location>
        <begin position="68"/>
        <end position="81"/>
    </location>
</feature>
<evidence type="ECO:0000256" key="1">
    <source>
        <dbReference type="SAM" id="MobiDB-lite"/>
    </source>
</evidence>
<keyword evidence="3" id="KW-1185">Reference proteome</keyword>
<name>A0AAN6LZ04_9PLEO</name>
<evidence type="ECO:0000313" key="3">
    <source>
        <dbReference type="Proteomes" id="UP001280581"/>
    </source>
</evidence>
<accession>A0AAN6LZ04</accession>
<dbReference type="AlphaFoldDB" id="A0AAN6LZ04"/>
<organism evidence="2 3">
    <name type="scientific">Pseudopithomyces chartarum</name>
    <dbReference type="NCBI Taxonomy" id="1892770"/>
    <lineage>
        <taxon>Eukaryota</taxon>
        <taxon>Fungi</taxon>
        <taxon>Dikarya</taxon>
        <taxon>Ascomycota</taxon>
        <taxon>Pezizomycotina</taxon>
        <taxon>Dothideomycetes</taxon>
        <taxon>Pleosporomycetidae</taxon>
        <taxon>Pleosporales</taxon>
        <taxon>Massarineae</taxon>
        <taxon>Didymosphaeriaceae</taxon>
        <taxon>Pseudopithomyces</taxon>
    </lineage>
</organism>